<evidence type="ECO:0008006" key="3">
    <source>
        <dbReference type="Google" id="ProtNLM"/>
    </source>
</evidence>
<sequence>MSDPNPSSKSCLKGKFKGFLDQLMGANSPLNECPSGSRVLGVTGEGTSLNILQGAHNFVMRDTTFYVAQNIEVHQHVSRGQDDTLFVSQRPNSSAMFTGRKDVLERLKDHFAPEDWDNKHRKLFLLYGMGGIGKTQICLKFAEEVGDRFSHIFWIDASSEATIALGLKGLFSCSDAKVASISVSSQLALLWIASLQSEWLLVFDNADGAPEVVEKFVPSGSKGIF</sequence>
<name>A0A0C9WSB8_9AGAR</name>
<dbReference type="HOGENOM" id="CLU_095759_0_0_1"/>
<dbReference type="Proteomes" id="UP000054477">
    <property type="component" value="Unassembled WGS sequence"/>
</dbReference>
<dbReference type="SUPFAM" id="SSF52540">
    <property type="entry name" value="P-loop containing nucleoside triphosphate hydrolases"/>
    <property type="match status" value="1"/>
</dbReference>
<protein>
    <recommendedName>
        <fullName evidence="3">NB-ARC domain-containing protein</fullName>
    </recommendedName>
</protein>
<keyword evidence="2" id="KW-1185">Reference proteome</keyword>
<reference evidence="1 2" key="1">
    <citation type="submission" date="2014-04" db="EMBL/GenBank/DDBJ databases">
        <authorList>
            <consortium name="DOE Joint Genome Institute"/>
            <person name="Kuo A."/>
            <person name="Kohler A."/>
            <person name="Nagy L.G."/>
            <person name="Floudas D."/>
            <person name="Copeland A."/>
            <person name="Barry K.W."/>
            <person name="Cichocki N."/>
            <person name="Veneault-Fourrey C."/>
            <person name="LaButti K."/>
            <person name="Lindquist E.A."/>
            <person name="Lipzen A."/>
            <person name="Lundell T."/>
            <person name="Morin E."/>
            <person name="Murat C."/>
            <person name="Sun H."/>
            <person name="Tunlid A."/>
            <person name="Henrissat B."/>
            <person name="Grigoriev I.V."/>
            <person name="Hibbett D.S."/>
            <person name="Martin F."/>
            <person name="Nordberg H.P."/>
            <person name="Cantor M.N."/>
            <person name="Hua S.X."/>
        </authorList>
    </citation>
    <scope>NUCLEOTIDE SEQUENCE [LARGE SCALE GENOMIC DNA]</scope>
    <source>
        <strain evidence="1 2">LaAM-08-1</strain>
    </source>
</reference>
<reference evidence="2" key="2">
    <citation type="submission" date="2015-01" db="EMBL/GenBank/DDBJ databases">
        <title>Evolutionary Origins and Diversification of the Mycorrhizal Mutualists.</title>
        <authorList>
            <consortium name="DOE Joint Genome Institute"/>
            <consortium name="Mycorrhizal Genomics Consortium"/>
            <person name="Kohler A."/>
            <person name="Kuo A."/>
            <person name="Nagy L.G."/>
            <person name="Floudas D."/>
            <person name="Copeland A."/>
            <person name="Barry K.W."/>
            <person name="Cichocki N."/>
            <person name="Veneault-Fourrey C."/>
            <person name="LaButti K."/>
            <person name="Lindquist E.A."/>
            <person name="Lipzen A."/>
            <person name="Lundell T."/>
            <person name="Morin E."/>
            <person name="Murat C."/>
            <person name="Riley R."/>
            <person name="Ohm R."/>
            <person name="Sun H."/>
            <person name="Tunlid A."/>
            <person name="Henrissat B."/>
            <person name="Grigoriev I.V."/>
            <person name="Hibbett D.S."/>
            <person name="Martin F."/>
        </authorList>
    </citation>
    <scope>NUCLEOTIDE SEQUENCE [LARGE SCALE GENOMIC DNA]</scope>
    <source>
        <strain evidence="2">LaAM-08-1</strain>
    </source>
</reference>
<dbReference type="InterPro" id="IPR027417">
    <property type="entry name" value="P-loop_NTPase"/>
</dbReference>
<evidence type="ECO:0000313" key="1">
    <source>
        <dbReference type="EMBL" id="KIK01705.1"/>
    </source>
</evidence>
<accession>A0A0C9WSB8</accession>
<dbReference type="Gene3D" id="3.40.50.300">
    <property type="entry name" value="P-loop containing nucleotide triphosphate hydrolases"/>
    <property type="match status" value="1"/>
</dbReference>
<gene>
    <name evidence="1" type="ORF">K443DRAFT_6753</name>
</gene>
<organism evidence="1 2">
    <name type="scientific">Laccaria amethystina LaAM-08-1</name>
    <dbReference type="NCBI Taxonomy" id="1095629"/>
    <lineage>
        <taxon>Eukaryota</taxon>
        <taxon>Fungi</taxon>
        <taxon>Dikarya</taxon>
        <taxon>Basidiomycota</taxon>
        <taxon>Agaricomycotina</taxon>
        <taxon>Agaricomycetes</taxon>
        <taxon>Agaricomycetidae</taxon>
        <taxon>Agaricales</taxon>
        <taxon>Agaricineae</taxon>
        <taxon>Hydnangiaceae</taxon>
        <taxon>Laccaria</taxon>
    </lineage>
</organism>
<evidence type="ECO:0000313" key="2">
    <source>
        <dbReference type="Proteomes" id="UP000054477"/>
    </source>
</evidence>
<dbReference type="OrthoDB" id="674604at2759"/>
<dbReference type="AlphaFoldDB" id="A0A0C9WSB8"/>
<dbReference type="EMBL" id="KN838603">
    <property type="protein sequence ID" value="KIK01705.1"/>
    <property type="molecule type" value="Genomic_DNA"/>
</dbReference>
<proteinExistence type="predicted"/>